<feature type="compositionally biased region" description="Acidic residues" evidence="1">
    <location>
        <begin position="642"/>
        <end position="657"/>
    </location>
</feature>
<sequence>MRGIPTHFIKDSQNITISPVGQSSVSNTSILITPPPVITRSILEATSTAPTSSVTRPNSASRRRPRGTVRNSVGAYAAVKNIQAKIAAKCAREITKTDPQPDPKGTKRQLGKDDLEIVSPRTPIKKPKTSVPSDAANDGVEQESTSPSTPKSRSRRQKPIEGFRKNDAMLGVPVPGGLAKAGGTAADDDKFGGGGTAAEGDEFGGDGSAYEGDEFGGGGSAYEGDEFGGGSDREGAANGTAADGEKAKGGGTAAAGEKVEGGGKKIQGVGDRDGAGDGTAAEGEEVKAVSITVGSAAKSAAQAAASSTSREEKVAYNSAGCKLRVVDTVTQTRICQLKIKGLKLFEKSEDLLFDKLMEKVVRGWKGEDFQAYSLCWKDGDKIRYVKCDDSLRKAIYTSAMADVRSMLRAERAARAPPKSKKQSQHPSKKRKADDDDQENIDTRKRTRAEEANNLPAGFFEGGVAVELPVEDEGEPPLPGFVPAQEPDPQIAAQKTSPPSPTPPQPIPNPSPALDDEYAAFSAEISRVPSPPPRHLTALDALNSGTGVISAAPLSATELAAQAREEQSTQREERQEEKEAEREDAARNLEEEFAEMEQLEERVRRLREKRERLRKGLQEGVIGEKVEKGVMVSEVVSNGREDVSEEDDDDDDEGDEWDGWGFGRS</sequence>
<feature type="region of interest" description="Disordered" evidence="1">
    <location>
        <begin position="44"/>
        <end position="72"/>
    </location>
</feature>
<feature type="region of interest" description="Disordered" evidence="1">
    <location>
        <begin position="633"/>
        <end position="664"/>
    </location>
</feature>
<feature type="compositionally biased region" description="Basic and acidic residues" evidence="1">
    <location>
        <begin position="158"/>
        <end position="167"/>
    </location>
</feature>
<feature type="compositionally biased region" description="Basic and acidic residues" evidence="1">
    <location>
        <begin position="440"/>
        <end position="450"/>
    </location>
</feature>
<evidence type="ECO:0000256" key="1">
    <source>
        <dbReference type="SAM" id="MobiDB-lite"/>
    </source>
</evidence>
<dbReference type="EMBL" id="MU007017">
    <property type="protein sequence ID" value="KAF2434130.1"/>
    <property type="molecule type" value="Genomic_DNA"/>
</dbReference>
<name>A0A9P4NYQ9_9PEZI</name>
<protein>
    <submittedName>
        <fullName evidence="2">Uncharacterized protein</fullName>
    </submittedName>
</protein>
<feature type="compositionally biased region" description="Basic and acidic residues" evidence="1">
    <location>
        <begin position="93"/>
        <end position="115"/>
    </location>
</feature>
<comment type="caution">
    <text evidence="2">The sequence shown here is derived from an EMBL/GenBank/DDBJ whole genome shotgun (WGS) entry which is preliminary data.</text>
</comment>
<keyword evidence="3" id="KW-1185">Reference proteome</keyword>
<feature type="compositionally biased region" description="Polar residues" evidence="1">
    <location>
        <begin position="44"/>
        <end position="60"/>
    </location>
</feature>
<gene>
    <name evidence="2" type="ORF">EJ08DRAFT_676094</name>
</gene>
<feature type="region of interest" description="Disordered" evidence="1">
    <location>
        <begin position="93"/>
        <end position="281"/>
    </location>
</feature>
<feature type="compositionally biased region" description="Basic residues" evidence="1">
    <location>
        <begin position="417"/>
        <end position="430"/>
    </location>
</feature>
<feature type="compositionally biased region" description="Low complexity" evidence="1">
    <location>
        <begin position="176"/>
        <end position="185"/>
    </location>
</feature>
<feature type="region of interest" description="Disordered" evidence="1">
    <location>
        <begin position="410"/>
        <end position="538"/>
    </location>
</feature>
<feature type="region of interest" description="Disordered" evidence="1">
    <location>
        <begin position="552"/>
        <end position="592"/>
    </location>
</feature>
<evidence type="ECO:0000313" key="3">
    <source>
        <dbReference type="Proteomes" id="UP000800235"/>
    </source>
</evidence>
<dbReference type="Proteomes" id="UP000800235">
    <property type="component" value="Unassembled WGS sequence"/>
</dbReference>
<organism evidence="2 3">
    <name type="scientific">Tothia fuscella</name>
    <dbReference type="NCBI Taxonomy" id="1048955"/>
    <lineage>
        <taxon>Eukaryota</taxon>
        <taxon>Fungi</taxon>
        <taxon>Dikarya</taxon>
        <taxon>Ascomycota</taxon>
        <taxon>Pezizomycotina</taxon>
        <taxon>Dothideomycetes</taxon>
        <taxon>Pleosporomycetidae</taxon>
        <taxon>Venturiales</taxon>
        <taxon>Cylindrosympodiaceae</taxon>
        <taxon>Tothia</taxon>
    </lineage>
</organism>
<feature type="compositionally biased region" description="Basic and acidic residues" evidence="1">
    <location>
        <begin position="562"/>
        <end position="589"/>
    </location>
</feature>
<accession>A0A9P4NYQ9</accession>
<proteinExistence type="predicted"/>
<reference evidence="2" key="1">
    <citation type="journal article" date="2020" name="Stud. Mycol.">
        <title>101 Dothideomycetes genomes: a test case for predicting lifestyles and emergence of pathogens.</title>
        <authorList>
            <person name="Haridas S."/>
            <person name="Albert R."/>
            <person name="Binder M."/>
            <person name="Bloem J."/>
            <person name="Labutti K."/>
            <person name="Salamov A."/>
            <person name="Andreopoulos B."/>
            <person name="Baker S."/>
            <person name="Barry K."/>
            <person name="Bills G."/>
            <person name="Bluhm B."/>
            <person name="Cannon C."/>
            <person name="Castanera R."/>
            <person name="Culley D."/>
            <person name="Daum C."/>
            <person name="Ezra D."/>
            <person name="Gonzalez J."/>
            <person name="Henrissat B."/>
            <person name="Kuo A."/>
            <person name="Liang C."/>
            <person name="Lipzen A."/>
            <person name="Lutzoni F."/>
            <person name="Magnuson J."/>
            <person name="Mondo S."/>
            <person name="Nolan M."/>
            <person name="Ohm R."/>
            <person name="Pangilinan J."/>
            <person name="Park H.-J."/>
            <person name="Ramirez L."/>
            <person name="Alfaro M."/>
            <person name="Sun H."/>
            <person name="Tritt A."/>
            <person name="Yoshinaga Y."/>
            <person name="Zwiers L.-H."/>
            <person name="Turgeon B."/>
            <person name="Goodwin S."/>
            <person name="Spatafora J."/>
            <person name="Crous P."/>
            <person name="Grigoriev I."/>
        </authorList>
    </citation>
    <scope>NUCLEOTIDE SEQUENCE</scope>
    <source>
        <strain evidence="2">CBS 130266</strain>
    </source>
</reference>
<dbReference type="AlphaFoldDB" id="A0A9P4NYQ9"/>
<feature type="compositionally biased region" description="Pro residues" evidence="1">
    <location>
        <begin position="497"/>
        <end position="510"/>
    </location>
</feature>
<dbReference type="OrthoDB" id="77607at2759"/>
<evidence type="ECO:0000313" key="2">
    <source>
        <dbReference type="EMBL" id="KAF2434130.1"/>
    </source>
</evidence>